<accession>D3T146</accession>
<feature type="region of interest" description="Disordered" evidence="1">
    <location>
        <begin position="105"/>
        <end position="155"/>
    </location>
</feature>
<keyword evidence="3" id="KW-1185">Reference proteome</keyword>
<geneLocation type="plasmid" evidence="2 3">
    <name>pNMAG01</name>
</geneLocation>
<dbReference type="Proteomes" id="UP000001879">
    <property type="component" value="Plasmid pNMAG01"/>
</dbReference>
<dbReference type="InterPro" id="IPR036390">
    <property type="entry name" value="WH_DNA-bd_sf"/>
</dbReference>
<dbReference type="Gene3D" id="1.10.10.10">
    <property type="entry name" value="Winged helix-like DNA-binding domain superfamily/Winged helix DNA-binding domain"/>
    <property type="match status" value="1"/>
</dbReference>
<dbReference type="OrthoDB" id="168661at2157"/>
<name>D3T146_NATMM</name>
<dbReference type="InterPro" id="IPR036388">
    <property type="entry name" value="WH-like_DNA-bd_sf"/>
</dbReference>
<evidence type="ECO:0000313" key="3">
    <source>
        <dbReference type="Proteomes" id="UP000001879"/>
    </source>
</evidence>
<reference evidence="2 3" key="2">
    <citation type="journal article" date="2012" name="BMC Genomics">
        <title>A comparative genomics perspective on the genetic content of the alkaliphilic haloarchaeon Natrialba magadii ATCC 43099T.</title>
        <authorList>
            <person name="Siddaramappa S."/>
            <person name="Challacombe J.F."/>
            <person name="Decastro R.E."/>
            <person name="Pfeiffer F."/>
            <person name="Sastre D.E."/>
            <person name="Gimenez M.I."/>
            <person name="Paggi R.A."/>
            <person name="Detter J.C."/>
            <person name="Davenport K.W."/>
            <person name="Goodwin L.A."/>
            <person name="Kyrpides N."/>
            <person name="Tapia R."/>
            <person name="Pitluck S."/>
            <person name="Lucas S."/>
            <person name="Woyke T."/>
            <person name="Maupin-Furlow J.A."/>
        </authorList>
    </citation>
    <scope>NUCLEOTIDE SEQUENCE [LARGE SCALE GENOMIC DNA]</scope>
    <source>
        <strain evidence="3">ATCC 43099 / DSM 3394 / CCM 3739 / CIP 104546 / IAM 13178 / JCM 8861 / NBRC 102185 / NCIMB 2190 / MS3</strain>
    </source>
</reference>
<proteinExistence type="predicted"/>
<evidence type="ECO:0000256" key="1">
    <source>
        <dbReference type="SAM" id="MobiDB-lite"/>
    </source>
</evidence>
<protein>
    <recommendedName>
        <fullName evidence="4">HTH domain protein</fullName>
    </recommendedName>
</protein>
<dbReference type="EMBL" id="CP001933">
    <property type="protein sequence ID" value="ADD07305.1"/>
    <property type="molecule type" value="Genomic_DNA"/>
</dbReference>
<dbReference type="KEGG" id="nmg:Nmag_3763"/>
<reference evidence="3" key="1">
    <citation type="submission" date="2010-02" db="EMBL/GenBank/DDBJ databases">
        <title>Complete sequence of plasmid 1 of Natrialba magadii ATCC 43099.</title>
        <authorList>
            <consortium name="US DOE Joint Genome Institute"/>
            <person name="Lucas S."/>
            <person name="Copeland A."/>
            <person name="Lapidus A."/>
            <person name="Cheng J.-F."/>
            <person name="Bruce D."/>
            <person name="Goodwin L."/>
            <person name="Pitluck S."/>
            <person name="Davenport K."/>
            <person name="Saunders E."/>
            <person name="Detter J.C."/>
            <person name="Han C."/>
            <person name="Tapia R."/>
            <person name="Land M."/>
            <person name="Hauser L."/>
            <person name="Kyrpides N."/>
            <person name="Mikhailova N."/>
            <person name="De Castro R.E."/>
            <person name="Maupin-Furlow J.A."/>
            <person name="Woyke T."/>
        </authorList>
    </citation>
    <scope>NUCLEOTIDE SEQUENCE [LARGE SCALE GENOMIC DNA]</scope>
    <source>
        <strain evidence="3">ATCC 43099 / DSM 3394 / CCM 3739 / CIP 104546 / IAM 13178 / JCM 8861 / NBRC 102185 / NCIMB 2190 / MS3</strain>
        <plasmid evidence="3">pNMAG01</plasmid>
    </source>
</reference>
<organism evidence="2 3">
    <name type="scientific">Natrialba magadii (strain ATCC 43099 / DSM 3394 / CCM 3739 / CIP 104546 / IAM 13178 / JCM 8861 / NBRC 102185 / NCIMB 2190 / MS3)</name>
    <name type="common">Natronobacterium magadii</name>
    <dbReference type="NCBI Taxonomy" id="547559"/>
    <lineage>
        <taxon>Archaea</taxon>
        <taxon>Methanobacteriati</taxon>
        <taxon>Methanobacteriota</taxon>
        <taxon>Stenosarchaea group</taxon>
        <taxon>Halobacteria</taxon>
        <taxon>Halobacteriales</taxon>
        <taxon>Natrialbaceae</taxon>
        <taxon>Natrialba</taxon>
    </lineage>
</organism>
<keyword evidence="2" id="KW-0614">Plasmid</keyword>
<dbReference type="HOGENOM" id="CLU_142662_1_0_2"/>
<dbReference type="SUPFAM" id="SSF46785">
    <property type="entry name" value="Winged helix' DNA-binding domain"/>
    <property type="match status" value="1"/>
</dbReference>
<gene>
    <name evidence="2" type="ordered locus">Nmag_3763</name>
</gene>
<evidence type="ECO:0008006" key="4">
    <source>
        <dbReference type="Google" id="ProtNLM"/>
    </source>
</evidence>
<sequence length="155" mass="17193">MCEVGENTVPISIDEFDHHESPDRRETNAQRVLRFLIENRNKAFRATEIAEETGVNANSVQPVLNRLRSRELVRHKEPYWAIGDIERIQEAAVFHSTAEFLDEELGSESREAWLAAAEESANDGSGRASEGTNADTSASATETEGTDTSADEDDK</sequence>
<dbReference type="AlphaFoldDB" id="D3T146"/>
<evidence type="ECO:0000313" key="2">
    <source>
        <dbReference type="EMBL" id="ADD07305.1"/>
    </source>
</evidence>
<feature type="compositionally biased region" description="Polar residues" evidence="1">
    <location>
        <begin position="130"/>
        <end position="148"/>
    </location>
</feature>